<feature type="domain" description="Histone-lysine N-methyltransferase NSD-like PHD zinc finger 1" evidence="5">
    <location>
        <begin position="604"/>
        <end position="634"/>
    </location>
</feature>
<dbReference type="InterPro" id="IPR011043">
    <property type="entry name" value="Gal_Oxase/kelch_b-propeller"/>
</dbReference>
<dbReference type="PANTHER" id="PTHR11412">
    <property type="entry name" value="MACROGLOBULIN / COMPLEMENT"/>
    <property type="match status" value="1"/>
</dbReference>
<evidence type="ECO:0000313" key="6">
    <source>
        <dbReference type="EMBL" id="KAK3099383.1"/>
    </source>
</evidence>
<evidence type="ECO:0000313" key="7">
    <source>
        <dbReference type="Proteomes" id="UP001186944"/>
    </source>
</evidence>
<sequence length="644" mass="72775">MRRMWITWPSLILLAIYNIIPTEAIPSYVVTIPPVLRPGENLVIHVDLFNTNSSVNVEVELRAGKSAILKKQETFQAGKMVSKDISLKIPYKRNMAIFNVLVSGSGGIRFNAYGPVQFSQSVMIFIQTDRAMYAENEDVKSRVLVFRPDLRPFLGALTLEAYNGENKLVRQWKDVSPAQGVYEKEFNIGVEPSTGTWKLIAIVKAKFTRKRSELDLAMGEFFPGEGSKYLIHEVANLSTTDVFFIGGSRRGEDSLWGDSEKLTKISFESTDDDVYISSISPVAIKGSKIPPLSCPGFAWGKEEPADMLIWGGLDINTYSVINDLYHISKKDNRKSILLYDVTKYAGAVKYAFHETNAQINPPSPRAAHSFNKIPKTNTFIMYGGYEMKQRQLDSIAFANPFTQSCCDGYFYKFDLDTYEWFKLNIPQITPRCFHTADFVSDTRMAIIGGVSYEGNVPKYRHAVHEVLMLNMDNLQIFNIQFEMSPQFVSFHASCISEDFLYILGGFAQNQSIINADQEHLRSRSLLKFNFKENTVLQFDADEGYESSGGSIIPVDSETLIITCGSSRQYFAFTTKPFVPSPCDLIKQNKCMIMDSPEISPIQWIMCEGNCKEWHHFFCSGLKNIPKGKYVCKSCSTSTRKGKKQ</sequence>
<evidence type="ECO:0000256" key="3">
    <source>
        <dbReference type="SAM" id="SignalP"/>
    </source>
</evidence>
<dbReference type="GO" id="GO:0004866">
    <property type="term" value="F:endopeptidase inhibitor activity"/>
    <property type="evidence" value="ECO:0007669"/>
    <property type="project" value="InterPro"/>
</dbReference>
<name>A0AA88Y6I6_PINIB</name>
<dbReference type="Pfam" id="PF23011">
    <property type="entry name" value="PHD-1st_NSD"/>
    <property type="match status" value="1"/>
</dbReference>
<evidence type="ECO:0000256" key="1">
    <source>
        <dbReference type="ARBA" id="ARBA00022729"/>
    </source>
</evidence>
<dbReference type="InterPro" id="IPR011011">
    <property type="entry name" value="Znf_FYVE_PHD"/>
</dbReference>
<dbReference type="InterPro" id="IPR002890">
    <property type="entry name" value="MG2"/>
</dbReference>
<keyword evidence="7" id="KW-1185">Reference proteome</keyword>
<dbReference type="SUPFAM" id="SSF57903">
    <property type="entry name" value="FYVE/PHD zinc finger"/>
    <property type="match status" value="1"/>
</dbReference>
<dbReference type="Gene3D" id="3.30.40.10">
    <property type="entry name" value="Zinc/RING finger domain, C3HC4 (zinc finger)"/>
    <property type="match status" value="1"/>
</dbReference>
<dbReference type="InterPro" id="IPR015915">
    <property type="entry name" value="Kelch-typ_b-propeller"/>
</dbReference>
<dbReference type="Proteomes" id="UP001186944">
    <property type="component" value="Unassembled WGS sequence"/>
</dbReference>
<accession>A0AA88Y6I6</accession>
<protein>
    <submittedName>
        <fullName evidence="6">Uncharacterized protein</fullName>
    </submittedName>
</protein>
<gene>
    <name evidence="6" type="ORF">FSP39_003630</name>
</gene>
<dbReference type="InterPro" id="IPR059153">
    <property type="entry name" value="NSD_PHD-1st"/>
</dbReference>
<dbReference type="InterPro" id="IPR013083">
    <property type="entry name" value="Znf_RING/FYVE/PHD"/>
</dbReference>
<dbReference type="Gene3D" id="2.120.10.80">
    <property type="entry name" value="Kelch-type beta propeller"/>
    <property type="match status" value="1"/>
</dbReference>
<organism evidence="6 7">
    <name type="scientific">Pinctada imbricata</name>
    <name type="common">Atlantic pearl-oyster</name>
    <name type="synonym">Pinctada martensii</name>
    <dbReference type="NCBI Taxonomy" id="66713"/>
    <lineage>
        <taxon>Eukaryota</taxon>
        <taxon>Metazoa</taxon>
        <taxon>Spiralia</taxon>
        <taxon>Lophotrochozoa</taxon>
        <taxon>Mollusca</taxon>
        <taxon>Bivalvia</taxon>
        <taxon>Autobranchia</taxon>
        <taxon>Pteriomorphia</taxon>
        <taxon>Pterioida</taxon>
        <taxon>Pterioidea</taxon>
        <taxon>Pteriidae</taxon>
        <taxon>Pinctada</taxon>
    </lineage>
</organism>
<dbReference type="Pfam" id="PF24681">
    <property type="entry name" value="Kelch_KLHDC2_KLHL20_DRC7"/>
    <property type="match status" value="1"/>
</dbReference>
<keyword evidence="2" id="KW-0882">Thioester bond</keyword>
<evidence type="ECO:0000256" key="2">
    <source>
        <dbReference type="ARBA" id="ARBA00022966"/>
    </source>
</evidence>
<reference evidence="6" key="1">
    <citation type="submission" date="2019-08" db="EMBL/GenBank/DDBJ databases">
        <title>The improved chromosome-level genome for the pearl oyster Pinctada fucata martensii using PacBio sequencing and Hi-C.</title>
        <authorList>
            <person name="Zheng Z."/>
        </authorList>
    </citation>
    <scope>NUCLEOTIDE SEQUENCE</scope>
    <source>
        <strain evidence="6">ZZ-2019</strain>
        <tissue evidence="6">Adductor muscle</tissue>
    </source>
</reference>
<dbReference type="InterPro" id="IPR050473">
    <property type="entry name" value="A2M/Complement_sys"/>
</dbReference>
<dbReference type="SUPFAM" id="SSF50965">
    <property type="entry name" value="Galactose oxidase, central domain"/>
    <property type="match status" value="1"/>
</dbReference>
<keyword evidence="1 3" id="KW-0732">Signal</keyword>
<dbReference type="Gene3D" id="2.60.40.1930">
    <property type="match status" value="1"/>
</dbReference>
<dbReference type="AlphaFoldDB" id="A0AA88Y6I6"/>
<dbReference type="CDD" id="cd15517">
    <property type="entry name" value="PHD_TCF19_like"/>
    <property type="match status" value="1"/>
</dbReference>
<dbReference type="Pfam" id="PF01835">
    <property type="entry name" value="MG2"/>
    <property type="match status" value="1"/>
</dbReference>
<feature type="chain" id="PRO_5041711215" evidence="3">
    <location>
        <begin position="25"/>
        <end position="644"/>
    </location>
</feature>
<feature type="domain" description="Macroglobulin" evidence="4">
    <location>
        <begin position="124"/>
        <end position="204"/>
    </location>
</feature>
<dbReference type="PANTHER" id="PTHR11412:SF136">
    <property type="entry name" value="CD109 ANTIGEN"/>
    <property type="match status" value="1"/>
</dbReference>
<evidence type="ECO:0000259" key="4">
    <source>
        <dbReference type="Pfam" id="PF01835"/>
    </source>
</evidence>
<dbReference type="EMBL" id="VSWD01000006">
    <property type="protein sequence ID" value="KAK3099383.1"/>
    <property type="molecule type" value="Genomic_DNA"/>
</dbReference>
<proteinExistence type="predicted"/>
<comment type="caution">
    <text evidence="6">The sequence shown here is derived from an EMBL/GenBank/DDBJ whole genome shotgun (WGS) entry which is preliminary data.</text>
</comment>
<feature type="signal peptide" evidence="3">
    <location>
        <begin position="1"/>
        <end position="24"/>
    </location>
</feature>
<evidence type="ECO:0000259" key="5">
    <source>
        <dbReference type="Pfam" id="PF23011"/>
    </source>
</evidence>